<evidence type="ECO:0000313" key="2">
    <source>
        <dbReference type="Proteomes" id="UP000321899"/>
    </source>
</evidence>
<gene>
    <name evidence="1" type="ORF">FIM25_04715</name>
</gene>
<reference evidence="1 2" key="1">
    <citation type="submission" date="2019-06" db="EMBL/GenBank/DDBJ databases">
        <title>Desulfobotulus mexicanus sp. nov., a novel sulfate-reducing bacterium isolated from the sediment of an alkaline crater lake in Mexico.</title>
        <authorList>
            <person name="Hirschler-Rea A."/>
        </authorList>
    </citation>
    <scope>NUCLEOTIDE SEQUENCE [LARGE SCALE GENOMIC DNA]</scope>
    <source>
        <strain evidence="1 2">PAR22N</strain>
    </source>
</reference>
<dbReference type="Gene3D" id="2.160.10.10">
    <property type="entry name" value="Hexapeptide repeat proteins"/>
    <property type="match status" value="1"/>
</dbReference>
<dbReference type="OrthoDB" id="9783357at2"/>
<dbReference type="InterPro" id="IPR011004">
    <property type="entry name" value="Trimer_LpxA-like_sf"/>
</dbReference>
<organism evidence="1 2">
    <name type="scientific">Desulfobotulus mexicanus</name>
    <dbReference type="NCBI Taxonomy" id="2586642"/>
    <lineage>
        <taxon>Bacteria</taxon>
        <taxon>Pseudomonadati</taxon>
        <taxon>Thermodesulfobacteriota</taxon>
        <taxon>Desulfobacteria</taxon>
        <taxon>Desulfobacterales</taxon>
        <taxon>Desulfobacteraceae</taxon>
        <taxon>Desulfobotulus</taxon>
    </lineage>
</organism>
<protein>
    <recommendedName>
        <fullName evidence="3">UDP-N-acetylglucosamine pyrophosphorylase</fullName>
    </recommendedName>
</protein>
<name>A0A5Q4VCH3_9BACT</name>
<dbReference type="EMBL" id="VDMB01000004">
    <property type="protein sequence ID" value="TYT75389.1"/>
    <property type="molecule type" value="Genomic_DNA"/>
</dbReference>
<accession>A0A5Q4VCH3</accession>
<sequence length="399" mass="44180">MKTIHARLLEKGVRIPDPAQIFIAEDVNPDNIENDVILYPGCRIYGSKTLLLSGSRMGEEGPVVLENVCTGRHVYLKGGFFKDAVFLEGAKAGNGSHVREGSILEESASIAHSVGLKQTILFPWVTLGSLINFCDILMSGGTGPQNHSEVGSSYIHFNFTPDQDKATASMLGDVPSGVMLDKSPIFLGGQGGLVGPCRLAFGTVVAAGTLQRKDELRENRLIFGSSLRGGNVERSVGNYPGLRRILDHNFNYIANLHALEQWYTYFRGQHISPSFPEKLHQALLQQVKSAISERIKRLRQLKEKLAAASLASSFEKESLHSLWIKKCEDICFLLSEDEIESRNETALHLKKQFFDTIIFEKDYLSTLAALNSDQRNAGRRWLYSITGKRAGEVWAVLEG</sequence>
<dbReference type="Proteomes" id="UP000321899">
    <property type="component" value="Unassembled WGS sequence"/>
</dbReference>
<evidence type="ECO:0000313" key="1">
    <source>
        <dbReference type="EMBL" id="TYT75389.1"/>
    </source>
</evidence>
<comment type="caution">
    <text evidence="1">The sequence shown here is derived from an EMBL/GenBank/DDBJ whole genome shotgun (WGS) entry which is preliminary data.</text>
</comment>
<proteinExistence type="predicted"/>
<dbReference type="RefSeq" id="WP_139446834.1">
    <property type="nucleotide sequence ID" value="NZ_VDMB01000004.1"/>
</dbReference>
<dbReference type="AlphaFoldDB" id="A0A5Q4VCH3"/>
<evidence type="ECO:0008006" key="3">
    <source>
        <dbReference type="Google" id="ProtNLM"/>
    </source>
</evidence>
<keyword evidence="2" id="KW-1185">Reference proteome</keyword>
<dbReference type="SUPFAM" id="SSF51161">
    <property type="entry name" value="Trimeric LpxA-like enzymes"/>
    <property type="match status" value="1"/>
</dbReference>